<protein>
    <submittedName>
        <fullName evidence="1">Uncharacterized protein</fullName>
    </submittedName>
</protein>
<sequence length="12" mass="1465">MRELPPPARRIE</sequence>
<proteinExistence type="predicted"/>
<dbReference type="EMBL" id="GBRH01249282">
    <property type="protein sequence ID" value="JAD48613.1"/>
    <property type="molecule type" value="Transcribed_RNA"/>
</dbReference>
<name>A0A0A9AFH9_ARUDO</name>
<evidence type="ECO:0000313" key="1">
    <source>
        <dbReference type="EMBL" id="JAD48613.1"/>
    </source>
</evidence>
<organism evidence="1">
    <name type="scientific">Arundo donax</name>
    <name type="common">Giant reed</name>
    <name type="synonym">Donax arundinaceus</name>
    <dbReference type="NCBI Taxonomy" id="35708"/>
    <lineage>
        <taxon>Eukaryota</taxon>
        <taxon>Viridiplantae</taxon>
        <taxon>Streptophyta</taxon>
        <taxon>Embryophyta</taxon>
        <taxon>Tracheophyta</taxon>
        <taxon>Spermatophyta</taxon>
        <taxon>Magnoliopsida</taxon>
        <taxon>Liliopsida</taxon>
        <taxon>Poales</taxon>
        <taxon>Poaceae</taxon>
        <taxon>PACMAD clade</taxon>
        <taxon>Arundinoideae</taxon>
        <taxon>Arundineae</taxon>
        <taxon>Arundo</taxon>
    </lineage>
</organism>
<reference evidence="1" key="2">
    <citation type="journal article" date="2015" name="Data Brief">
        <title>Shoot transcriptome of the giant reed, Arundo donax.</title>
        <authorList>
            <person name="Barrero R.A."/>
            <person name="Guerrero F.D."/>
            <person name="Moolhuijzen P."/>
            <person name="Goolsby J.A."/>
            <person name="Tidwell J."/>
            <person name="Bellgard S.E."/>
            <person name="Bellgard M.I."/>
        </authorList>
    </citation>
    <scope>NUCLEOTIDE SEQUENCE</scope>
    <source>
        <tissue evidence="1">Shoot tissue taken approximately 20 cm above the soil surface</tissue>
    </source>
</reference>
<reference evidence="1" key="1">
    <citation type="submission" date="2014-09" db="EMBL/GenBank/DDBJ databases">
        <authorList>
            <person name="Magalhaes I.L.F."/>
            <person name="Oliveira U."/>
            <person name="Santos F.R."/>
            <person name="Vidigal T.H.D.A."/>
            <person name="Brescovit A.D."/>
            <person name="Santos A.J."/>
        </authorList>
    </citation>
    <scope>NUCLEOTIDE SEQUENCE</scope>
    <source>
        <tissue evidence="1">Shoot tissue taken approximately 20 cm above the soil surface</tissue>
    </source>
</reference>
<accession>A0A0A9AFH9</accession>